<protein>
    <submittedName>
        <fullName evidence="2">Uncharacterized protein</fullName>
    </submittedName>
</protein>
<sequence>MPSHFGGGRGVCNQGGSCALPAHTTSSIASFTTPSSFPDFEPDSSNTTTSDSDSDSDSNSNSTSSRVTWHILRPPALPPLRSISLDHHLLCCHVLLIPFVVAL</sequence>
<evidence type="ECO:0000313" key="2">
    <source>
        <dbReference type="EMBL" id="CAE0836952.1"/>
    </source>
</evidence>
<name>A0A7S4LL21_9EUGL</name>
<dbReference type="EMBL" id="HBJA01140382">
    <property type="protein sequence ID" value="CAE0836952.1"/>
    <property type="molecule type" value="Transcribed_RNA"/>
</dbReference>
<accession>A0A7S4LL21</accession>
<dbReference type="AlphaFoldDB" id="A0A7S4LL21"/>
<organism evidence="2">
    <name type="scientific">Eutreptiella gymnastica</name>
    <dbReference type="NCBI Taxonomy" id="73025"/>
    <lineage>
        <taxon>Eukaryota</taxon>
        <taxon>Discoba</taxon>
        <taxon>Euglenozoa</taxon>
        <taxon>Euglenida</taxon>
        <taxon>Spirocuta</taxon>
        <taxon>Euglenophyceae</taxon>
        <taxon>Eutreptiales</taxon>
        <taxon>Eutreptiaceae</taxon>
        <taxon>Eutreptiella</taxon>
    </lineage>
</organism>
<gene>
    <name evidence="2" type="ORF">EGYM00163_LOCUS48321</name>
</gene>
<evidence type="ECO:0000256" key="1">
    <source>
        <dbReference type="SAM" id="MobiDB-lite"/>
    </source>
</evidence>
<reference evidence="2" key="1">
    <citation type="submission" date="2021-01" db="EMBL/GenBank/DDBJ databases">
        <authorList>
            <person name="Corre E."/>
            <person name="Pelletier E."/>
            <person name="Niang G."/>
            <person name="Scheremetjew M."/>
            <person name="Finn R."/>
            <person name="Kale V."/>
            <person name="Holt S."/>
            <person name="Cochrane G."/>
            <person name="Meng A."/>
            <person name="Brown T."/>
            <person name="Cohen L."/>
        </authorList>
    </citation>
    <scope>NUCLEOTIDE SEQUENCE</scope>
    <source>
        <strain evidence="2">CCMP1594</strain>
    </source>
</reference>
<feature type="region of interest" description="Disordered" evidence="1">
    <location>
        <begin position="30"/>
        <end position="68"/>
    </location>
</feature>
<proteinExistence type="predicted"/>
<feature type="compositionally biased region" description="Low complexity" evidence="1">
    <location>
        <begin position="34"/>
        <end position="65"/>
    </location>
</feature>